<dbReference type="Pfam" id="PF25973">
    <property type="entry name" value="BSH_CzcB"/>
    <property type="match status" value="1"/>
</dbReference>
<protein>
    <submittedName>
        <fullName evidence="6">Efflux RND transporter periplasmic adaptor subunit</fullName>
    </submittedName>
</protein>
<evidence type="ECO:0000313" key="6">
    <source>
        <dbReference type="EMBL" id="TYC59588.1"/>
    </source>
</evidence>
<dbReference type="Gene3D" id="2.40.50.100">
    <property type="match status" value="1"/>
</dbReference>
<dbReference type="Gene3D" id="1.10.287.470">
    <property type="entry name" value="Helix hairpin bin"/>
    <property type="match status" value="1"/>
</dbReference>
<dbReference type="EMBL" id="SDKK01000007">
    <property type="protein sequence ID" value="TYC59588.1"/>
    <property type="molecule type" value="Genomic_DNA"/>
</dbReference>
<comment type="similarity">
    <text evidence="1">Belongs to the membrane fusion protein (MFP) (TC 8.A.1) family.</text>
</comment>
<evidence type="ECO:0000259" key="5">
    <source>
        <dbReference type="Pfam" id="PF25973"/>
    </source>
</evidence>
<evidence type="ECO:0000313" key="7">
    <source>
        <dbReference type="Proteomes" id="UP000389128"/>
    </source>
</evidence>
<dbReference type="PANTHER" id="PTHR30469">
    <property type="entry name" value="MULTIDRUG RESISTANCE PROTEIN MDTA"/>
    <property type="match status" value="1"/>
</dbReference>
<evidence type="ECO:0000256" key="1">
    <source>
        <dbReference type="ARBA" id="ARBA00009477"/>
    </source>
</evidence>
<name>A0A6C2CZS2_9RHOO</name>
<keyword evidence="7" id="KW-1185">Reference proteome</keyword>
<dbReference type="InterPro" id="IPR058792">
    <property type="entry name" value="Beta-barrel_RND_2"/>
</dbReference>
<dbReference type="InterPro" id="IPR058647">
    <property type="entry name" value="BSH_CzcB-like"/>
</dbReference>
<feature type="region of interest" description="Disordered" evidence="3">
    <location>
        <begin position="274"/>
        <end position="306"/>
    </location>
</feature>
<evidence type="ECO:0000259" key="4">
    <source>
        <dbReference type="Pfam" id="PF25954"/>
    </source>
</evidence>
<dbReference type="GO" id="GO:0015562">
    <property type="term" value="F:efflux transmembrane transporter activity"/>
    <property type="evidence" value="ECO:0007669"/>
    <property type="project" value="TreeGrafter"/>
</dbReference>
<comment type="caution">
    <text evidence="6">The sequence shown here is derived from an EMBL/GenBank/DDBJ whole genome shotgun (WGS) entry which is preliminary data.</text>
</comment>
<evidence type="ECO:0000256" key="3">
    <source>
        <dbReference type="SAM" id="MobiDB-lite"/>
    </source>
</evidence>
<dbReference type="PANTHER" id="PTHR30469:SF15">
    <property type="entry name" value="HLYD FAMILY OF SECRETION PROTEINS"/>
    <property type="match status" value="1"/>
</dbReference>
<keyword evidence="2" id="KW-0175">Coiled coil</keyword>
<feature type="coiled-coil region" evidence="2">
    <location>
        <begin position="92"/>
        <end position="143"/>
    </location>
</feature>
<feature type="domain" description="CzcB-like barrel-sandwich hybrid" evidence="5">
    <location>
        <begin position="40"/>
        <end position="191"/>
    </location>
</feature>
<organism evidence="6 7">
    <name type="scientific">Zoogloea oleivorans</name>
    <dbReference type="NCBI Taxonomy" id="1552750"/>
    <lineage>
        <taxon>Bacteria</taxon>
        <taxon>Pseudomonadati</taxon>
        <taxon>Pseudomonadota</taxon>
        <taxon>Betaproteobacteria</taxon>
        <taxon>Rhodocyclales</taxon>
        <taxon>Zoogloeaceae</taxon>
        <taxon>Zoogloea</taxon>
    </lineage>
</organism>
<dbReference type="AlphaFoldDB" id="A0A6C2CZS2"/>
<dbReference type="NCBIfam" id="TIGR01730">
    <property type="entry name" value="RND_mfp"/>
    <property type="match status" value="1"/>
</dbReference>
<gene>
    <name evidence="6" type="ORF">ETQ85_08440</name>
</gene>
<feature type="domain" description="CusB-like beta-barrel" evidence="4">
    <location>
        <begin position="198"/>
        <end position="272"/>
    </location>
</feature>
<dbReference type="Gene3D" id="2.40.30.170">
    <property type="match status" value="1"/>
</dbReference>
<dbReference type="SUPFAM" id="SSF111369">
    <property type="entry name" value="HlyD-like secretion proteins"/>
    <property type="match status" value="1"/>
</dbReference>
<dbReference type="GO" id="GO:1990281">
    <property type="term" value="C:efflux pump complex"/>
    <property type="evidence" value="ECO:0007669"/>
    <property type="project" value="TreeGrafter"/>
</dbReference>
<dbReference type="InterPro" id="IPR006143">
    <property type="entry name" value="RND_pump_MFP"/>
</dbReference>
<sequence>MTRMYRRILTWLCWSWVGVAAAGPIGSQTLGCLIEPDKVADLGSPVIGVLEGLKVDRGDLVRKGQVLAVLRSDVERATAEVARTRAVADADLRSAEASRDLAQQKMRRAEDLLARNFIAQQALDQARTDLQVADQRLAQTREQQRLWGRELGVAQAQIGLRTIRSPFDGVVVERYLSTGERVEEKPVFRVAKIDTLRVEVIVPSARFGAIQVGDVASVKPDLPSVQAVDASVTLVDRVVDAASNTFRVRLSLPNTNHQLPAGLRCRISFSEATPSVSGASERPATRILGGLRMEESLGASKDKNRR</sequence>
<proteinExistence type="inferred from homology"/>
<dbReference type="OrthoDB" id="9768185at2"/>
<accession>A0A6C2CZS2</accession>
<dbReference type="Proteomes" id="UP000389128">
    <property type="component" value="Unassembled WGS sequence"/>
</dbReference>
<evidence type="ECO:0000256" key="2">
    <source>
        <dbReference type="SAM" id="Coils"/>
    </source>
</evidence>
<reference evidence="6 7" key="1">
    <citation type="submission" date="2019-01" db="EMBL/GenBank/DDBJ databases">
        <title>Zoogloea oleivorans genome sequencing and assembly.</title>
        <authorList>
            <person name="Tancsics A."/>
            <person name="Farkas M."/>
            <person name="Kriszt B."/>
            <person name="Maroti G."/>
            <person name="Horvath B."/>
        </authorList>
    </citation>
    <scope>NUCLEOTIDE SEQUENCE [LARGE SCALE GENOMIC DNA]</scope>
    <source>
        <strain evidence="6 7">Buc</strain>
    </source>
</reference>
<dbReference type="Pfam" id="PF25954">
    <property type="entry name" value="Beta-barrel_RND_2"/>
    <property type="match status" value="1"/>
</dbReference>